<feature type="coiled-coil region" evidence="3">
    <location>
        <begin position="515"/>
        <end position="556"/>
    </location>
</feature>
<dbReference type="SMART" id="SM00283">
    <property type="entry name" value="MA"/>
    <property type="match status" value="1"/>
</dbReference>
<evidence type="ECO:0000256" key="2">
    <source>
        <dbReference type="PROSITE-ProRule" id="PRU00284"/>
    </source>
</evidence>
<dbReference type="EMBL" id="CP000853">
    <property type="protein sequence ID" value="ABW20320.1"/>
    <property type="molecule type" value="Genomic_DNA"/>
</dbReference>
<dbReference type="RefSeq" id="WP_012160627.1">
    <property type="nucleotide sequence ID" value="NC_009922.1"/>
</dbReference>
<dbReference type="PROSITE" id="PS50111">
    <property type="entry name" value="CHEMOTAXIS_TRANSDUC_2"/>
    <property type="match status" value="1"/>
</dbReference>
<dbReference type="OrthoDB" id="369336at2"/>
<keyword evidence="4" id="KW-0472">Membrane</keyword>
<evidence type="ECO:0000256" key="1">
    <source>
        <dbReference type="ARBA" id="ARBA00023224"/>
    </source>
</evidence>
<dbReference type="KEGG" id="aoe:Clos_2789"/>
<evidence type="ECO:0000256" key="4">
    <source>
        <dbReference type="SAM" id="Phobius"/>
    </source>
</evidence>
<feature type="domain" description="Methyl-accepting transducer" evidence="5">
    <location>
        <begin position="339"/>
        <end position="589"/>
    </location>
</feature>
<sequence>MQKKLNTNVKYISLSAKIVLVISMIFLMFVWILAYITLDGYINVAIRTERKNLQNINKVAMDALTSASRVNTYIQPYLEKSKEIEHVETGTVTSISNTEPKGIDAVASATRAKKDTQSYDQELNHMLSAQNYIEGLHIGNEGFFVAFNNSGEIKLHSDPNYRERYDFKMKDGEALIYEDILNYSLESEEKIKEQGLNGKLIGEKQFVLDGKAYYGRIEKWESLYVVSLLDEYAIVAEARTEVLKKLMVPLLGVIIALGIFVYLIKRLVGDKMKVVRENAQEFGEGNFENLKELKVAFRDEIFETNQVLIESSKNMRDIMKTLGENSEELLMTGEILQQLSSIYGMGSKEIVVAVEEIARGSERQAYETAKGLDELNLLKETIDEERRKLEMLNLRIEDIDKHKEEGNEIIEALIEHTQKSNDGIQQVKGVIDQSYLNAGQIKEASAKIKGISSQTNLLALNASIEAARVGEYGRGFAVVADEIRKLSEESSLFVLEIEALIKDLLLGSEEAVDVMEKVREEIEHQTESVQETGEKFQDIRDEIEKTKNVIEALNENSHILNLRKDEIAVVVEHLSAIAQENHANTEEVTAKVEEQDHSTLKLEDVSKELRTVSEELKNKLEVFHRNNGECLPE</sequence>
<dbReference type="AlphaFoldDB" id="A8MKI8"/>
<name>A8MKI8_ALKOO</name>
<keyword evidence="4" id="KW-1133">Transmembrane helix</keyword>
<dbReference type="eggNOG" id="COG0840">
    <property type="taxonomic scope" value="Bacteria"/>
</dbReference>
<keyword evidence="1 2" id="KW-0807">Transducer</keyword>
<proteinExistence type="predicted"/>
<feature type="coiled-coil region" evidence="3">
    <location>
        <begin position="372"/>
        <end position="402"/>
    </location>
</feature>
<dbReference type="SUPFAM" id="SSF58104">
    <property type="entry name" value="Methyl-accepting chemotaxis protein (MCP) signaling domain"/>
    <property type="match status" value="1"/>
</dbReference>
<gene>
    <name evidence="6" type="ordered locus">Clos_2789</name>
</gene>
<evidence type="ECO:0000256" key="3">
    <source>
        <dbReference type="SAM" id="Coils"/>
    </source>
</evidence>
<dbReference type="PANTHER" id="PTHR32089:SF112">
    <property type="entry name" value="LYSOZYME-LIKE PROTEIN-RELATED"/>
    <property type="match status" value="1"/>
</dbReference>
<evidence type="ECO:0000313" key="6">
    <source>
        <dbReference type="EMBL" id="ABW20320.1"/>
    </source>
</evidence>
<evidence type="ECO:0000313" key="7">
    <source>
        <dbReference type="Proteomes" id="UP000000269"/>
    </source>
</evidence>
<dbReference type="HOGENOM" id="CLU_000445_107_19_9"/>
<dbReference type="InterPro" id="IPR004089">
    <property type="entry name" value="MCPsignal_dom"/>
</dbReference>
<keyword evidence="7" id="KW-1185">Reference proteome</keyword>
<dbReference type="Pfam" id="PF00015">
    <property type="entry name" value="MCPsignal"/>
    <property type="match status" value="1"/>
</dbReference>
<protein>
    <submittedName>
        <fullName evidence="6">Methyl-accepting chemotaxis sensory transducer</fullName>
    </submittedName>
</protein>
<accession>A8MKI8</accession>
<dbReference type="Gene3D" id="1.10.287.950">
    <property type="entry name" value="Methyl-accepting chemotaxis protein"/>
    <property type="match status" value="1"/>
</dbReference>
<dbReference type="GO" id="GO:0016020">
    <property type="term" value="C:membrane"/>
    <property type="evidence" value="ECO:0007669"/>
    <property type="project" value="InterPro"/>
</dbReference>
<evidence type="ECO:0000259" key="5">
    <source>
        <dbReference type="PROSITE" id="PS50111"/>
    </source>
</evidence>
<keyword evidence="4" id="KW-0812">Transmembrane</keyword>
<dbReference type="Proteomes" id="UP000000269">
    <property type="component" value="Chromosome"/>
</dbReference>
<dbReference type="STRING" id="350688.Clos_2789"/>
<dbReference type="GO" id="GO:0007165">
    <property type="term" value="P:signal transduction"/>
    <property type="evidence" value="ECO:0007669"/>
    <property type="project" value="UniProtKB-KW"/>
</dbReference>
<keyword evidence="3" id="KW-0175">Coiled coil</keyword>
<organism evidence="6 7">
    <name type="scientific">Alkaliphilus oremlandii (strain OhILAs)</name>
    <name type="common">Clostridium oremlandii (strain OhILAs)</name>
    <dbReference type="NCBI Taxonomy" id="350688"/>
    <lineage>
        <taxon>Bacteria</taxon>
        <taxon>Bacillati</taxon>
        <taxon>Bacillota</taxon>
        <taxon>Clostridia</taxon>
        <taxon>Peptostreptococcales</taxon>
        <taxon>Natronincolaceae</taxon>
        <taxon>Alkaliphilus</taxon>
    </lineage>
</organism>
<dbReference type="PANTHER" id="PTHR32089">
    <property type="entry name" value="METHYL-ACCEPTING CHEMOTAXIS PROTEIN MCPB"/>
    <property type="match status" value="1"/>
</dbReference>
<feature type="transmembrane region" description="Helical" evidence="4">
    <location>
        <begin position="12"/>
        <end position="38"/>
    </location>
</feature>
<feature type="transmembrane region" description="Helical" evidence="4">
    <location>
        <begin position="246"/>
        <end position="264"/>
    </location>
</feature>
<reference evidence="7" key="1">
    <citation type="submission" date="2007-10" db="EMBL/GenBank/DDBJ databases">
        <title>Complete genome of Alkaliphilus oremlandii OhILAs.</title>
        <authorList>
            <person name="Copeland A."/>
            <person name="Lucas S."/>
            <person name="Lapidus A."/>
            <person name="Barry K."/>
            <person name="Detter J.C."/>
            <person name="Glavina del Rio T."/>
            <person name="Hammon N."/>
            <person name="Israni S."/>
            <person name="Dalin E."/>
            <person name="Tice H."/>
            <person name="Pitluck S."/>
            <person name="Chain P."/>
            <person name="Malfatti S."/>
            <person name="Shin M."/>
            <person name="Vergez L."/>
            <person name="Schmutz J."/>
            <person name="Larimer F."/>
            <person name="Land M."/>
            <person name="Hauser L."/>
            <person name="Kyrpides N."/>
            <person name="Mikhailova N."/>
            <person name="Stolz J.F."/>
            <person name="Dawson A."/>
            <person name="Fisher E."/>
            <person name="Crable B."/>
            <person name="Perera E."/>
            <person name="Lisak J."/>
            <person name="Ranganathan M."/>
            <person name="Basu P."/>
            <person name="Richardson P."/>
        </authorList>
    </citation>
    <scope>NUCLEOTIDE SEQUENCE [LARGE SCALE GENOMIC DNA]</scope>
    <source>
        <strain evidence="7">OhILAs</strain>
    </source>
</reference>